<evidence type="ECO:0000259" key="1">
    <source>
        <dbReference type="Pfam" id="PF22818"/>
    </source>
</evidence>
<dbReference type="Proteomes" id="UP000826725">
    <property type="component" value="Chromosome"/>
</dbReference>
<evidence type="ECO:0000313" key="3">
    <source>
        <dbReference type="Proteomes" id="UP000826725"/>
    </source>
</evidence>
<feature type="domain" description="ApeI dehydratase-like" evidence="1">
    <location>
        <begin position="31"/>
        <end position="124"/>
    </location>
</feature>
<accession>A0A8D5FQ07</accession>
<dbReference type="EMBL" id="AP024086">
    <property type="protein sequence ID" value="BCL61635.1"/>
    <property type="molecule type" value="Genomic_DNA"/>
</dbReference>
<evidence type="ECO:0000313" key="2">
    <source>
        <dbReference type="EMBL" id="BCL61635.1"/>
    </source>
</evidence>
<name>A0A8D5FQ07_9BACT</name>
<gene>
    <name evidence="2" type="ORF">DGMP_23280</name>
</gene>
<organism evidence="2 3">
    <name type="scientific">Desulfomarina profundi</name>
    <dbReference type="NCBI Taxonomy" id="2772557"/>
    <lineage>
        <taxon>Bacteria</taxon>
        <taxon>Pseudomonadati</taxon>
        <taxon>Thermodesulfobacteriota</taxon>
        <taxon>Desulfobulbia</taxon>
        <taxon>Desulfobulbales</taxon>
        <taxon>Desulfobulbaceae</taxon>
        <taxon>Desulfomarina</taxon>
    </lineage>
</organism>
<keyword evidence="3" id="KW-1185">Reference proteome</keyword>
<dbReference type="KEGG" id="dbk:DGMP_23280"/>
<proteinExistence type="predicted"/>
<dbReference type="RefSeq" id="WP_228854064.1">
    <property type="nucleotide sequence ID" value="NZ_AP024086.1"/>
</dbReference>
<dbReference type="InterPro" id="IPR054545">
    <property type="entry name" value="ApeI-like"/>
</dbReference>
<sequence length="140" mass="15505">MEKQYKSLYSSLTNTCLGLTVEKRDSGKTVVRGSFLFSRDYAGFAGHFPGHPILPAVMQLGIVRFLAEESLGQRLKPQTYSRTKFRGMIVPEQQVEAEIVLQEQEEDGWHGKFFLEGEAGVIASGQCVFVQVGTTEGGQD</sequence>
<dbReference type="Pfam" id="PF22818">
    <property type="entry name" value="ApeI-like"/>
    <property type="match status" value="1"/>
</dbReference>
<reference evidence="2" key="1">
    <citation type="submission" date="2020-09" db="EMBL/GenBank/DDBJ databases">
        <title>Desulfogranum mesoprofundum gen. nov., sp. nov., a novel mesophilic, sulfate-reducing chemolithoautotroph isolated from a deep-sea hydrothermal vent chimney in the Suiyo Seamount.</title>
        <authorList>
            <person name="Hashimoto Y."/>
            <person name="Nakagawa S."/>
        </authorList>
    </citation>
    <scope>NUCLEOTIDE SEQUENCE</scope>
    <source>
        <strain evidence="2">KT2</strain>
    </source>
</reference>
<dbReference type="AlphaFoldDB" id="A0A8D5FQ07"/>
<protein>
    <recommendedName>
        <fullName evidence="1">ApeI dehydratase-like domain-containing protein</fullName>
    </recommendedName>
</protein>